<gene>
    <name evidence="1" type="ORF">CLUP02_12202</name>
</gene>
<dbReference type="KEGG" id="clup:CLUP02_12202"/>
<sequence length="35" mass="4150">MKHNAECNWTSGGNKANYKGHRQRLQSFHYQWAVT</sequence>
<dbReference type="RefSeq" id="XP_049148311.1">
    <property type="nucleotide sequence ID" value="XM_049291166.1"/>
</dbReference>
<dbReference type="Proteomes" id="UP000830671">
    <property type="component" value="Chromosome 6"/>
</dbReference>
<reference evidence="1" key="1">
    <citation type="journal article" date="2021" name="Mol. Plant Microbe Interact.">
        <title>Complete Genome Sequence of the Plant-Pathogenic Fungus Colletotrichum lupini.</title>
        <authorList>
            <person name="Baroncelli R."/>
            <person name="Pensec F."/>
            <person name="Da Lio D."/>
            <person name="Boufleur T."/>
            <person name="Vicente I."/>
            <person name="Sarrocco S."/>
            <person name="Picot A."/>
            <person name="Baraldi E."/>
            <person name="Sukno S."/>
            <person name="Thon M."/>
            <person name="Le Floch G."/>
        </authorList>
    </citation>
    <scope>NUCLEOTIDE SEQUENCE</scope>
    <source>
        <strain evidence="1">IMI 504893</strain>
    </source>
</reference>
<name>A0A9Q8T0G5_9PEZI</name>
<dbReference type="EMBL" id="CP019478">
    <property type="protein sequence ID" value="UQC86700.1"/>
    <property type="molecule type" value="Genomic_DNA"/>
</dbReference>
<protein>
    <submittedName>
        <fullName evidence="1">Uncharacterized protein</fullName>
    </submittedName>
</protein>
<dbReference type="GeneID" id="73346176"/>
<keyword evidence="2" id="KW-1185">Reference proteome</keyword>
<evidence type="ECO:0000313" key="1">
    <source>
        <dbReference type="EMBL" id="UQC86700.1"/>
    </source>
</evidence>
<organism evidence="1 2">
    <name type="scientific">Colletotrichum lupini</name>
    <dbReference type="NCBI Taxonomy" id="145971"/>
    <lineage>
        <taxon>Eukaryota</taxon>
        <taxon>Fungi</taxon>
        <taxon>Dikarya</taxon>
        <taxon>Ascomycota</taxon>
        <taxon>Pezizomycotina</taxon>
        <taxon>Sordariomycetes</taxon>
        <taxon>Hypocreomycetidae</taxon>
        <taxon>Glomerellales</taxon>
        <taxon>Glomerellaceae</taxon>
        <taxon>Colletotrichum</taxon>
        <taxon>Colletotrichum acutatum species complex</taxon>
    </lineage>
</organism>
<evidence type="ECO:0000313" key="2">
    <source>
        <dbReference type="Proteomes" id="UP000830671"/>
    </source>
</evidence>
<proteinExistence type="predicted"/>
<accession>A0A9Q8T0G5</accession>
<dbReference type="AlphaFoldDB" id="A0A9Q8T0G5"/>